<protein>
    <submittedName>
        <fullName evidence="1">Esterase</fullName>
    </submittedName>
</protein>
<dbReference type="EMBL" id="LDPH01000003">
    <property type="protein sequence ID" value="KLV27613.1"/>
    <property type="molecule type" value="Genomic_DNA"/>
</dbReference>
<dbReference type="AlphaFoldDB" id="A0A0J1INX2"/>
<dbReference type="PANTHER" id="PTHR48098:SF1">
    <property type="entry name" value="DIACYLGLYCEROL ACYLTRANSFERASE_MYCOLYLTRANSFERASE AG85A"/>
    <property type="match status" value="1"/>
</dbReference>
<sequence length="252" mass="29186">MAVSKVNFRSEVLGKATSMNIYLPDKGNSTLIPVIYLLHGWSDDDEAWLTATSLERYASEYEFAIVMPQVDLSYYADMVNGNRYWTFLSEELPALVRKWFRISDQKEASFVAGLSMGGYGATKLALTFPNRFNSFASLSGAMDAVELWKRDKDRDKAFADIFGSIQQLAGSENDLFYLLEKLKEDSQVKMLQICGTEDFLYQDNLKFREKAQKKIRDFHYIEMPGDHNWAFWDKTIQIVLKWFDENYKEANN</sequence>
<evidence type="ECO:0000313" key="2">
    <source>
        <dbReference type="Proteomes" id="UP000036045"/>
    </source>
</evidence>
<dbReference type="OrthoDB" id="9803578at2"/>
<dbReference type="PATRIC" id="fig|1397.4.peg.3217"/>
<keyword evidence="2" id="KW-1185">Reference proteome</keyword>
<dbReference type="Proteomes" id="UP000036045">
    <property type="component" value="Unassembled WGS sequence"/>
</dbReference>
<organism evidence="1 2">
    <name type="scientific">Niallia circulans</name>
    <name type="common">Bacillus circulans</name>
    <dbReference type="NCBI Taxonomy" id="1397"/>
    <lineage>
        <taxon>Bacteria</taxon>
        <taxon>Bacillati</taxon>
        <taxon>Bacillota</taxon>
        <taxon>Bacilli</taxon>
        <taxon>Bacillales</taxon>
        <taxon>Bacillaceae</taxon>
        <taxon>Niallia</taxon>
    </lineage>
</organism>
<accession>A0A0J1INX2</accession>
<reference evidence="1 2" key="1">
    <citation type="submission" date="2015-05" db="EMBL/GenBank/DDBJ databases">
        <title>Whole genome sequence and identification of bacterial endophytes from Costus igneus.</title>
        <authorList>
            <person name="Lee Y.P."/>
            <person name="Gan H.M."/>
            <person name="Eng W."/>
            <person name="Wheatley M.S."/>
            <person name="Caraballo A."/>
            <person name="Polter S."/>
            <person name="Savka M.A."/>
            <person name="Hudson A.O."/>
        </authorList>
    </citation>
    <scope>NUCLEOTIDE SEQUENCE [LARGE SCALE GENOMIC DNA]</scope>
    <source>
        <strain evidence="1 2">RIT379</strain>
    </source>
</reference>
<dbReference type="InterPro" id="IPR029058">
    <property type="entry name" value="AB_hydrolase_fold"/>
</dbReference>
<gene>
    <name evidence="1" type="ORF">ABW02_05545</name>
</gene>
<dbReference type="Pfam" id="PF00756">
    <property type="entry name" value="Esterase"/>
    <property type="match status" value="1"/>
</dbReference>
<dbReference type="InterPro" id="IPR000801">
    <property type="entry name" value="Esterase-like"/>
</dbReference>
<dbReference type="PANTHER" id="PTHR48098">
    <property type="entry name" value="ENTEROCHELIN ESTERASE-RELATED"/>
    <property type="match status" value="1"/>
</dbReference>
<comment type="caution">
    <text evidence="1">The sequence shown here is derived from an EMBL/GenBank/DDBJ whole genome shotgun (WGS) entry which is preliminary data.</text>
</comment>
<dbReference type="GO" id="GO:0016747">
    <property type="term" value="F:acyltransferase activity, transferring groups other than amino-acyl groups"/>
    <property type="evidence" value="ECO:0007669"/>
    <property type="project" value="TreeGrafter"/>
</dbReference>
<proteinExistence type="predicted"/>
<dbReference type="Gene3D" id="3.40.50.1820">
    <property type="entry name" value="alpha/beta hydrolase"/>
    <property type="match status" value="1"/>
</dbReference>
<dbReference type="RefSeq" id="WP_047940933.1">
    <property type="nucleotide sequence ID" value="NZ_JAMAUJ010000003.1"/>
</dbReference>
<evidence type="ECO:0000313" key="1">
    <source>
        <dbReference type="EMBL" id="KLV27613.1"/>
    </source>
</evidence>
<dbReference type="SUPFAM" id="SSF53474">
    <property type="entry name" value="alpha/beta-Hydrolases"/>
    <property type="match status" value="1"/>
</dbReference>
<dbReference type="InterPro" id="IPR050583">
    <property type="entry name" value="Mycobacterial_A85_antigen"/>
</dbReference>
<name>A0A0J1INX2_NIACI</name>